<keyword evidence="4" id="KW-0813">Transport</keyword>
<name>A0A0D3I6N9_EMIH1</name>
<evidence type="ECO:0000256" key="2">
    <source>
        <dbReference type="ARBA" id="ARBA00004651"/>
    </source>
</evidence>
<dbReference type="Pfam" id="PF05631">
    <property type="entry name" value="MFS_5"/>
    <property type="match status" value="2"/>
</dbReference>
<feature type="transmembrane region" description="Helical" evidence="12">
    <location>
        <begin position="24"/>
        <end position="42"/>
    </location>
</feature>
<dbReference type="SUPFAM" id="SSF103473">
    <property type="entry name" value="MFS general substrate transporter"/>
    <property type="match status" value="1"/>
</dbReference>
<dbReference type="HOGENOM" id="CLU_034007_2_0_1"/>
<comment type="subcellular location">
    <subcellularLocation>
        <location evidence="2">Cell membrane</location>
        <topology evidence="2">Multi-pass membrane protein</topology>
    </subcellularLocation>
</comment>
<dbReference type="RefSeq" id="XP_005759353.1">
    <property type="nucleotide sequence ID" value="XM_005759296.1"/>
</dbReference>
<dbReference type="Proteomes" id="UP000013827">
    <property type="component" value="Unassembled WGS sequence"/>
</dbReference>
<feature type="transmembrane region" description="Helical" evidence="12">
    <location>
        <begin position="63"/>
        <end position="84"/>
    </location>
</feature>
<organism evidence="13 14">
    <name type="scientific">Emiliania huxleyi (strain CCMP1516)</name>
    <dbReference type="NCBI Taxonomy" id="280463"/>
    <lineage>
        <taxon>Eukaryota</taxon>
        <taxon>Haptista</taxon>
        <taxon>Haptophyta</taxon>
        <taxon>Prymnesiophyceae</taxon>
        <taxon>Isochrysidales</taxon>
        <taxon>Noelaerhabdaceae</taxon>
        <taxon>Emiliania</taxon>
    </lineage>
</organism>
<keyword evidence="8" id="KW-0406">Ion transport</keyword>
<evidence type="ECO:0000256" key="5">
    <source>
        <dbReference type="ARBA" id="ARBA00022475"/>
    </source>
</evidence>
<reference evidence="13" key="2">
    <citation type="submission" date="2024-10" db="UniProtKB">
        <authorList>
            <consortium name="EnsemblProtists"/>
        </authorList>
    </citation>
    <scope>IDENTIFICATION</scope>
</reference>
<feature type="transmembrane region" description="Helical" evidence="12">
    <location>
        <begin position="104"/>
        <end position="126"/>
    </location>
</feature>
<evidence type="ECO:0000256" key="3">
    <source>
        <dbReference type="ARBA" id="ARBA00021242"/>
    </source>
</evidence>
<evidence type="ECO:0000313" key="13">
    <source>
        <dbReference type="EnsemblProtists" id="EOD06924"/>
    </source>
</evidence>
<keyword evidence="14" id="KW-1185">Reference proteome</keyword>
<evidence type="ECO:0000256" key="1">
    <source>
        <dbReference type="ARBA" id="ARBA00003019"/>
    </source>
</evidence>
<dbReference type="AlphaFoldDB" id="A0A0D3I6N9"/>
<feature type="transmembrane region" description="Helical" evidence="12">
    <location>
        <begin position="245"/>
        <end position="263"/>
    </location>
</feature>
<dbReference type="PANTHER" id="PTHR23516">
    <property type="entry name" value="SAM (S-ADENOSYL METHIONINE) TRANSPORTER"/>
    <property type="match status" value="1"/>
</dbReference>
<evidence type="ECO:0000256" key="4">
    <source>
        <dbReference type="ARBA" id="ARBA00022448"/>
    </source>
</evidence>
<dbReference type="GO" id="GO:0005886">
    <property type="term" value="C:plasma membrane"/>
    <property type="evidence" value="ECO:0007669"/>
    <property type="project" value="UniProtKB-SubCell"/>
</dbReference>
<dbReference type="PaxDb" id="2903-EOD06924"/>
<keyword evidence="7 12" id="KW-1133">Transmembrane helix</keyword>
<evidence type="ECO:0000256" key="7">
    <source>
        <dbReference type="ARBA" id="ARBA00022989"/>
    </source>
</evidence>
<dbReference type="eggNOG" id="KOG4332">
    <property type="taxonomic scope" value="Eukaryota"/>
</dbReference>
<dbReference type="GO" id="GO:0006811">
    <property type="term" value="P:monoatomic ion transport"/>
    <property type="evidence" value="ECO:0007669"/>
    <property type="project" value="UniProtKB-KW"/>
</dbReference>
<evidence type="ECO:0000256" key="6">
    <source>
        <dbReference type="ARBA" id="ARBA00022692"/>
    </source>
</evidence>
<evidence type="ECO:0000256" key="8">
    <source>
        <dbReference type="ARBA" id="ARBA00023065"/>
    </source>
</evidence>
<reference evidence="14" key="1">
    <citation type="journal article" date="2013" name="Nature">
        <title>Pan genome of the phytoplankton Emiliania underpins its global distribution.</title>
        <authorList>
            <person name="Read B.A."/>
            <person name="Kegel J."/>
            <person name="Klute M.J."/>
            <person name="Kuo A."/>
            <person name="Lefebvre S.C."/>
            <person name="Maumus F."/>
            <person name="Mayer C."/>
            <person name="Miller J."/>
            <person name="Monier A."/>
            <person name="Salamov A."/>
            <person name="Young J."/>
            <person name="Aguilar M."/>
            <person name="Claverie J.M."/>
            <person name="Frickenhaus S."/>
            <person name="Gonzalez K."/>
            <person name="Herman E.K."/>
            <person name="Lin Y.C."/>
            <person name="Napier J."/>
            <person name="Ogata H."/>
            <person name="Sarno A.F."/>
            <person name="Shmutz J."/>
            <person name="Schroeder D."/>
            <person name="de Vargas C."/>
            <person name="Verret F."/>
            <person name="von Dassow P."/>
            <person name="Valentin K."/>
            <person name="Van de Peer Y."/>
            <person name="Wheeler G."/>
            <person name="Dacks J.B."/>
            <person name="Delwiche C.F."/>
            <person name="Dyhrman S.T."/>
            <person name="Glockner G."/>
            <person name="John U."/>
            <person name="Richards T."/>
            <person name="Worden A.Z."/>
            <person name="Zhang X."/>
            <person name="Grigoriev I.V."/>
            <person name="Allen A.E."/>
            <person name="Bidle K."/>
            <person name="Borodovsky M."/>
            <person name="Bowler C."/>
            <person name="Brownlee C."/>
            <person name="Cock J.M."/>
            <person name="Elias M."/>
            <person name="Gladyshev V.N."/>
            <person name="Groth M."/>
            <person name="Guda C."/>
            <person name="Hadaegh A."/>
            <person name="Iglesias-Rodriguez M.D."/>
            <person name="Jenkins J."/>
            <person name="Jones B.M."/>
            <person name="Lawson T."/>
            <person name="Leese F."/>
            <person name="Lindquist E."/>
            <person name="Lobanov A."/>
            <person name="Lomsadze A."/>
            <person name="Malik S.B."/>
            <person name="Marsh M.E."/>
            <person name="Mackinder L."/>
            <person name="Mock T."/>
            <person name="Mueller-Roeber B."/>
            <person name="Pagarete A."/>
            <person name="Parker M."/>
            <person name="Probert I."/>
            <person name="Quesneville H."/>
            <person name="Raines C."/>
            <person name="Rensing S.A."/>
            <person name="Riano-Pachon D.M."/>
            <person name="Richier S."/>
            <person name="Rokitta S."/>
            <person name="Shiraiwa Y."/>
            <person name="Soanes D.M."/>
            <person name="van der Giezen M."/>
            <person name="Wahlund T.M."/>
            <person name="Williams B."/>
            <person name="Wilson W."/>
            <person name="Wolfe G."/>
            <person name="Wurch L.L."/>
        </authorList>
    </citation>
    <scope>NUCLEOTIDE SEQUENCE</scope>
</reference>
<dbReference type="KEGG" id="ehx:EMIHUDRAFT_218632"/>
<dbReference type="EnsemblProtists" id="EOD06924">
    <property type="protein sequence ID" value="EOD06924"/>
    <property type="gene ID" value="EMIHUDRAFT_218632"/>
</dbReference>
<comment type="function">
    <text evidence="1">Mediates high-affinity intracellular uptake of the rare oligo-element molybdenum.</text>
</comment>
<evidence type="ECO:0000313" key="14">
    <source>
        <dbReference type="Proteomes" id="UP000013827"/>
    </source>
</evidence>
<dbReference type="InterPro" id="IPR036259">
    <property type="entry name" value="MFS_trans_sf"/>
</dbReference>
<evidence type="ECO:0000256" key="9">
    <source>
        <dbReference type="ARBA" id="ARBA00023136"/>
    </source>
</evidence>
<feature type="transmembrane region" description="Helical" evidence="12">
    <location>
        <begin position="341"/>
        <end position="361"/>
    </location>
</feature>
<dbReference type="GO" id="GO:0015098">
    <property type="term" value="F:molybdate ion transmembrane transporter activity"/>
    <property type="evidence" value="ECO:0007669"/>
    <property type="project" value="InterPro"/>
</dbReference>
<keyword evidence="6 12" id="KW-0812">Transmembrane</keyword>
<feature type="transmembrane region" description="Helical" evidence="12">
    <location>
        <begin position="311"/>
        <end position="329"/>
    </location>
</feature>
<evidence type="ECO:0000256" key="11">
    <source>
        <dbReference type="ARBA" id="ARBA00032555"/>
    </source>
</evidence>
<evidence type="ECO:0000256" key="10">
    <source>
        <dbReference type="ARBA" id="ARBA00030646"/>
    </source>
</evidence>
<accession>A0A0D3I6N9</accession>
<feature type="transmembrane region" description="Helical" evidence="12">
    <location>
        <begin position="367"/>
        <end position="387"/>
    </location>
</feature>
<proteinExistence type="predicted"/>
<protein>
    <recommendedName>
        <fullName evidence="3">Molybdate-anion transporter</fullName>
    </recommendedName>
    <alternativeName>
        <fullName evidence="10">Major facilitator superfamily domain-containing protein 5</fullName>
    </alternativeName>
    <alternativeName>
        <fullName evidence="11">Molybdate transporter 2 homolog</fullName>
    </alternativeName>
</protein>
<keyword evidence="5" id="KW-1003">Cell membrane</keyword>
<dbReference type="InterPro" id="IPR008509">
    <property type="entry name" value="MOT2/MFSD5"/>
</dbReference>
<keyword evidence="9 12" id="KW-0472">Membrane</keyword>
<dbReference type="GeneID" id="17253086"/>
<sequence>MFLPATLALRGGLAARTPDQLFNVLFFGLSSVCSIVVALSSARDIGASRSSDATKPSKAARSLQLRFLLVFWLYKMADWLQGPYFYEVYASKVINGAAMTTSSVAKFFLTGFSSTALFGAVVGGAAPPRAATRVRGSLAFALLYALSALSTRAETLPLLYAGRVAGGLGTSLLFSAPEAWLVSEHQAGAFGQAFLSQTFTLAYFGDSLNKGGAAEGNGAAEESGAADAPRPSGSIVRAVASDRRVALVGAVQALFEGAMYVFVLQWPPALKAALGPNVPFGKVFSCFMDIMAVLLACATAAMGAATFATGGALAPIACVGCYFPLIGTLRSKYLPDAYRGVIMNLFGIPLNLIVVAVFLSIGKLGLAGAFACSFSALATALVAQLLLRHTVRHDKAAA</sequence>
<dbReference type="PANTHER" id="PTHR23516:SF1">
    <property type="entry name" value="MOLYBDATE-ANION TRANSPORTER"/>
    <property type="match status" value="1"/>
</dbReference>
<evidence type="ECO:0000256" key="12">
    <source>
        <dbReference type="SAM" id="Phobius"/>
    </source>
</evidence>